<organism evidence="1 2">
    <name type="scientific">candidate division MSBL1 archaeon SCGC-AAA259E19</name>
    <dbReference type="NCBI Taxonomy" id="1698264"/>
    <lineage>
        <taxon>Archaea</taxon>
        <taxon>Methanobacteriati</taxon>
        <taxon>Methanobacteriota</taxon>
        <taxon>candidate division MSBL1</taxon>
    </lineage>
</organism>
<reference evidence="1 2" key="1">
    <citation type="journal article" date="2016" name="Sci. Rep.">
        <title>Metabolic traits of an uncultured archaeal lineage -MSBL1- from brine pools of the Red Sea.</title>
        <authorList>
            <person name="Mwirichia R."/>
            <person name="Alam I."/>
            <person name="Rashid M."/>
            <person name="Vinu M."/>
            <person name="Ba-Alawi W."/>
            <person name="Anthony Kamau A."/>
            <person name="Kamanda Ngugi D."/>
            <person name="Goker M."/>
            <person name="Klenk H.P."/>
            <person name="Bajic V."/>
            <person name="Stingl U."/>
        </authorList>
    </citation>
    <scope>NUCLEOTIDE SEQUENCE [LARGE SCALE GENOMIC DNA]</scope>
    <source>
        <strain evidence="1">SCGC-AAA259E19</strain>
    </source>
</reference>
<sequence>MENVFNVKSKLEEHKTMKFGERILVCLLYGHLELNDMSKEELSKFLEDEVITRDFIRNKTLHGSGLQKDKASPTVTLSLLPM</sequence>
<dbReference type="Proteomes" id="UP000070284">
    <property type="component" value="Unassembled WGS sequence"/>
</dbReference>
<proteinExistence type="predicted"/>
<dbReference type="EMBL" id="LHXO01000096">
    <property type="protein sequence ID" value="KXA93863.1"/>
    <property type="molecule type" value="Genomic_DNA"/>
</dbReference>
<evidence type="ECO:0000313" key="2">
    <source>
        <dbReference type="Proteomes" id="UP000070284"/>
    </source>
</evidence>
<protein>
    <submittedName>
        <fullName evidence="1">Uncharacterized protein</fullName>
    </submittedName>
</protein>
<name>A0A133UHZ9_9EURY</name>
<gene>
    <name evidence="1" type="ORF">AKJ65_05855</name>
</gene>
<accession>A0A133UHZ9</accession>
<dbReference type="AlphaFoldDB" id="A0A133UHZ9"/>
<comment type="caution">
    <text evidence="1">The sequence shown here is derived from an EMBL/GenBank/DDBJ whole genome shotgun (WGS) entry which is preliminary data.</text>
</comment>
<evidence type="ECO:0000313" key="1">
    <source>
        <dbReference type="EMBL" id="KXA93863.1"/>
    </source>
</evidence>
<keyword evidence="2" id="KW-1185">Reference proteome</keyword>